<gene>
    <name evidence="2" type="ORF">BST97_10570</name>
</gene>
<dbReference type="Pfam" id="PF20075">
    <property type="entry name" value="DUF6471"/>
    <property type="match status" value="1"/>
</dbReference>
<sequence>MANWNDKVKRLLKSELVKRGVSHAELADLLHNLGVKESKSSIDSKISRGSFSATFLIQCLIAIGCDKIEITSYETEILMAAEPESKYKIEA</sequence>
<keyword evidence="3" id="KW-1185">Reference proteome</keyword>
<organism evidence="2 3">
    <name type="scientific">Nonlabens spongiae</name>
    <dbReference type="NCBI Taxonomy" id="331648"/>
    <lineage>
        <taxon>Bacteria</taxon>
        <taxon>Pseudomonadati</taxon>
        <taxon>Bacteroidota</taxon>
        <taxon>Flavobacteriia</taxon>
        <taxon>Flavobacteriales</taxon>
        <taxon>Flavobacteriaceae</taxon>
        <taxon>Nonlabens</taxon>
    </lineage>
</organism>
<reference evidence="2 3" key="1">
    <citation type="submission" date="2016-11" db="EMBL/GenBank/DDBJ databases">
        <title>Trade-off between light-utilization and light-protection in marine flavobacteria.</title>
        <authorList>
            <person name="Kumagai Y."/>
        </authorList>
    </citation>
    <scope>NUCLEOTIDE SEQUENCE [LARGE SCALE GENOMIC DNA]</scope>
    <source>
        <strain evidence="2 3">JCM 13191</strain>
    </source>
</reference>
<accession>A0A1W6MLB8</accession>
<protein>
    <recommendedName>
        <fullName evidence="1">DUF6471 domain-containing protein</fullName>
    </recommendedName>
</protein>
<dbReference type="Proteomes" id="UP000193431">
    <property type="component" value="Chromosome"/>
</dbReference>
<evidence type="ECO:0000313" key="2">
    <source>
        <dbReference type="EMBL" id="ARN78393.1"/>
    </source>
</evidence>
<dbReference type="AlphaFoldDB" id="A0A1W6MLB8"/>
<dbReference type="InterPro" id="IPR045526">
    <property type="entry name" value="DUF6471"/>
</dbReference>
<dbReference type="STRING" id="331648.BST97_10570"/>
<dbReference type="EMBL" id="CP019344">
    <property type="protein sequence ID" value="ARN78393.1"/>
    <property type="molecule type" value="Genomic_DNA"/>
</dbReference>
<dbReference type="RefSeq" id="WP_211277428.1">
    <property type="nucleotide sequence ID" value="NZ_CP019344.1"/>
</dbReference>
<evidence type="ECO:0000259" key="1">
    <source>
        <dbReference type="Pfam" id="PF20075"/>
    </source>
</evidence>
<name>A0A1W6MLB8_9FLAO</name>
<evidence type="ECO:0000313" key="3">
    <source>
        <dbReference type="Proteomes" id="UP000193431"/>
    </source>
</evidence>
<feature type="domain" description="DUF6471" evidence="1">
    <location>
        <begin position="4"/>
        <end position="68"/>
    </location>
</feature>
<proteinExistence type="predicted"/>